<evidence type="ECO:0000256" key="1">
    <source>
        <dbReference type="ARBA" id="ARBA00004323"/>
    </source>
</evidence>
<keyword evidence="9 13" id="KW-0333">Golgi apparatus</keyword>
<keyword evidence="7 13" id="KW-0735">Signal-anchor</keyword>
<dbReference type="Pfam" id="PF01762">
    <property type="entry name" value="Galactosyl_T"/>
    <property type="match status" value="1"/>
</dbReference>
<evidence type="ECO:0000256" key="6">
    <source>
        <dbReference type="ARBA" id="ARBA00022692"/>
    </source>
</evidence>
<dbReference type="PANTHER" id="PTHR11214">
    <property type="entry name" value="BETA-1,3-N-ACETYLGLUCOSAMINYLTRANSFERASE"/>
    <property type="match status" value="1"/>
</dbReference>
<evidence type="ECO:0000256" key="10">
    <source>
        <dbReference type="ARBA" id="ARBA00023098"/>
    </source>
</evidence>
<protein>
    <recommendedName>
        <fullName evidence="13">Hexosyltransferase</fullName>
        <ecNumber evidence="13">2.4.1.-</ecNumber>
    </recommendedName>
</protein>
<dbReference type="GO" id="GO:0008499">
    <property type="term" value="F:N-acetyl-beta-D-glucosaminide beta-(1,3)-galactosyltransferase activity"/>
    <property type="evidence" value="ECO:0007669"/>
    <property type="project" value="TreeGrafter"/>
</dbReference>
<dbReference type="Proteomes" id="UP000594220">
    <property type="component" value="Unplaced"/>
</dbReference>
<keyword evidence="5" id="KW-0808">Transferase</keyword>
<reference evidence="14" key="1">
    <citation type="submission" date="2025-08" db="UniProtKB">
        <authorList>
            <consortium name="Ensembl"/>
        </authorList>
    </citation>
    <scope>IDENTIFICATION</scope>
</reference>
<dbReference type="OMA" id="NELLIFW"/>
<dbReference type="GeneTree" id="ENSGT00940000155117"/>
<keyword evidence="8 13" id="KW-1133">Transmembrane helix</keyword>
<evidence type="ECO:0000256" key="13">
    <source>
        <dbReference type="RuleBase" id="RU363063"/>
    </source>
</evidence>
<dbReference type="Ensembl" id="ENSCPRT00005001278.1">
    <property type="protein sequence ID" value="ENSCPRP00005001096.1"/>
    <property type="gene ID" value="ENSCPRG00005000832.1"/>
</dbReference>
<keyword evidence="12" id="KW-0325">Glycoprotein</keyword>
<dbReference type="OrthoDB" id="5512589at2759"/>
<evidence type="ECO:0000256" key="11">
    <source>
        <dbReference type="ARBA" id="ARBA00023136"/>
    </source>
</evidence>
<dbReference type="GO" id="GO:0006493">
    <property type="term" value="P:protein O-linked glycosylation"/>
    <property type="evidence" value="ECO:0007669"/>
    <property type="project" value="TreeGrafter"/>
</dbReference>
<dbReference type="KEGG" id="cpoo:109307611"/>
<evidence type="ECO:0000256" key="7">
    <source>
        <dbReference type="ARBA" id="ARBA00022968"/>
    </source>
</evidence>
<feature type="transmembrane region" description="Helical" evidence="13">
    <location>
        <begin position="12"/>
        <end position="32"/>
    </location>
</feature>
<evidence type="ECO:0000256" key="2">
    <source>
        <dbReference type="ARBA" id="ARBA00004922"/>
    </source>
</evidence>
<comment type="pathway">
    <text evidence="2">Protein modification; protein glycosylation.</text>
</comment>
<dbReference type="GeneID" id="109307611"/>
<evidence type="ECO:0000256" key="12">
    <source>
        <dbReference type="ARBA" id="ARBA00023180"/>
    </source>
</evidence>
<dbReference type="GO" id="GO:0000139">
    <property type="term" value="C:Golgi membrane"/>
    <property type="evidence" value="ECO:0007669"/>
    <property type="project" value="UniProtKB-SubCell"/>
</dbReference>
<evidence type="ECO:0000313" key="15">
    <source>
        <dbReference type="Proteomes" id="UP000594220"/>
    </source>
</evidence>
<dbReference type="EC" id="2.4.1.-" evidence="13"/>
<dbReference type="PANTHER" id="PTHR11214:SF217">
    <property type="entry name" value="HEXOSYLTRANSFERASE"/>
    <property type="match status" value="1"/>
</dbReference>
<keyword evidence="6 13" id="KW-0812">Transmembrane</keyword>
<dbReference type="GO" id="GO:0006629">
    <property type="term" value="P:lipid metabolic process"/>
    <property type="evidence" value="ECO:0007669"/>
    <property type="project" value="UniProtKB-KW"/>
</dbReference>
<keyword evidence="10" id="KW-0443">Lipid metabolism</keyword>
<dbReference type="Gene3D" id="3.90.550.50">
    <property type="match status" value="1"/>
</dbReference>
<comment type="similarity">
    <text evidence="3 13">Belongs to the glycosyltransferase 31 family.</text>
</comment>
<proteinExistence type="inferred from homology"/>
<evidence type="ECO:0000256" key="3">
    <source>
        <dbReference type="ARBA" id="ARBA00008661"/>
    </source>
</evidence>
<evidence type="ECO:0000313" key="14">
    <source>
        <dbReference type="Ensembl" id="ENSCPRP00005001096.1"/>
    </source>
</evidence>
<evidence type="ECO:0000256" key="9">
    <source>
        <dbReference type="ARBA" id="ARBA00023034"/>
    </source>
</evidence>
<comment type="subcellular location">
    <subcellularLocation>
        <location evidence="1 13">Golgi apparatus membrane</location>
        <topology evidence="1 13">Single-pass type II membrane protein</topology>
    </subcellularLocation>
</comment>
<sequence>MTHHKRYSQLPWKLAKLSVFLYASIFFSVIYLCLNSNNCNFFAILPKIKNQENTVLNLMEGSAVTAKQFHKSDKGNKIIFHKSKDSSIQKFISNRKKEKLSRTVTQLANEETTDSASNSSIYPHPFQFLINEKDKCKKKTPFLVLLISTKADEKQHREAIRKTWGNESVVPGIKILCLFMLGFSDKDQNENILQESRKYHDIIQQDFLDTYKNLTLKTMMGIKWIATYCNGTSFIMKTDSNVFVNTIYLIQEVLRPIKSPSQYFFTGCLMKNYEPNRNPDSKWYMPKELYPSDRYPDFCSGTGYVFSRAVVPKILSASLKVKYVHLEDIYVALCLERQGITISPPLKQSFFNIYRVPFVTCVYSNIITSHGIDPTEQITFWQTLQKKKHMCHK</sequence>
<keyword evidence="15" id="KW-1185">Reference proteome</keyword>
<evidence type="ECO:0000256" key="8">
    <source>
        <dbReference type="ARBA" id="ARBA00022989"/>
    </source>
</evidence>
<dbReference type="FunFam" id="3.90.550.50:FF:000001">
    <property type="entry name" value="Hexosyltransferase"/>
    <property type="match status" value="1"/>
</dbReference>
<keyword evidence="4 13" id="KW-0328">Glycosyltransferase</keyword>
<evidence type="ECO:0000256" key="5">
    <source>
        <dbReference type="ARBA" id="ARBA00022679"/>
    </source>
</evidence>
<dbReference type="AlphaFoldDB" id="A0A7M4DX91"/>
<organism evidence="14 15">
    <name type="scientific">Crocodylus porosus</name>
    <name type="common">Saltwater crocodile</name>
    <name type="synonym">Estuarine crocodile</name>
    <dbReference type="NCBI Taxonomy" id="8502"/>
    <lineage>
        <taxon>Eukaryota</taxon>
        <taxon>Metazoa</taxon>
        <taxon>Chordata</taxon>
        <taxon>Craniata</taxon>
        <taxon>Vertebrata</taxon>
        <taxon>Euteleostomi</taxon>
        <taxon>Archelosauria</taxon>
        <taxon>Archosauria</taxon>
        <taxon>Crocodylia</taxon>
        <taxon>Longirostres</taxon>
        <taxon>Crocodylidae</taxon>
        <taxon>Crocodylus</taxon>
    </lineage>
</organism>
<gene>
    <name evidence="14" type="primary">LOC109307611</name>
</gene>
<accession>A0A7M4DX91</accession>
<evidence type="ECO:0000256" key="4">
    <source>
        <dbReference type="ARBA" id="ARBA00022676"/>
    </source>
</evidence>
<keyword evidence="11 13" id="KW-0472">Membrane</keyword>
<dbReference type="InterPro" id="IPR002659">
    <property type="entry name" value="Glyco_trans_31"/>
</dbReference>
<reference evidence="14" key="2">
    <citation type="submission" date="2025-09" db="UniProtKB">
        <authorList>
            <consortium name="Ensembl"/>
        </authorList>
    </citation>
    <scope>IDENTIFICATION</scope>
</reference>
<dbReference type="RefSeq" id="XP_019387184.1">
    <property type="nucleotide sequence ID" value="XM_019531639.1"/>
</dbReference>
<name>A0A7M4DX91_CROPO</name>